<protein>
    <recommendedName>
        <fullName evidence="3">D-isomer specific 2-hydroxyacid dehydrogenase NAD-binding domain-containing protein</fullName>
    </recommendedName>
</protein>
<sequence>MRVNISHNKSLKGHTLLLLLPDDLPATPLDAIRSRFPELRILARRQPWADADAHAHVPDAEWSLVTILVTGSALPLKEKAPRLQYVQLISAGANHVLDNPLFTDTDVAFCTANGVHGPQISEWVISTYLALQHHLPKYLEQQKQGTWKRLPDPVDDAVSKRVLIASPRGILGYGSIGRQVARVCHAMGMSIHAYTLHPRDTPASRRDPSYAPPNTGDIPGDLPSRWFSGASTAAIHEFLASDLDLLVVCLPLTPKTRGLISAPEFEVLAAKKTFVSNISRGPIVNTDHLIAALENGVVRGAALDVTDPEPLPEGHRLWGVRNLIVTPHVSGNSTAYTRRVLDILRLNLERLSEGGELINRVNRKEGY</sequence>
<dbReference type="HOGENOM" id="CLU_019796_1_0_1"/>
<dbReference type="Gene3D" id="3.40.50.720">
    <property type="entry name" value="NAD(P)-binding Rossmann-like Domain"/>
    <property type="match status" value="2"/>
</dbReference>
<dbReference type="Proteomes" id="UP000028045">
    <property type="component" value="Unassembled WGS sequence"/>
</dbReference>
<evidence type="ECO:0000259" key="3">
    <source>
        <dbReference type="Pfam" id="PF02826"/>
    </source>
</evidence>
<dbReference type="GO" id="GO:0051287">
    <property type="term" value="F:NAD binding"/>
    <property type="evidence" value="ECO:0007669"/>
    <property type="project" value="InterPro"/>
</dbReference>
<dbReference type="InterPro" id="IPR036291">
    <property type="entry name" value="NAD(P)-bd_dom_sf"/>
</dbReference>
<keyword evidence="5" id="KW-1185">Reference proteome</keyword>
<dbReference type="OrthoDB" id="298012at2759"/>
<proteinExistence type="predicted"/>
<accession>A0A084AW01</accession>
<evidence type="ECO:0000313" key="4">
    <source>
        <dbReference type="EMBL" id="KEY69480.1"/>
    </source>
</evidence>
<reference evidence="4 5" key="1">
    <citation type="journal article" date="2014" name="BMC Genomics">
        <title>Comparative genome sequencing reveals chemotype-specific gene clusters in the toxigenic black mold Stachybotrys.</title>
        <authorList>
            <person name="Semeiks J."/>
            <person name="Borek D."/>
            <person name="Otwinowski Z."/>
            <person name="Grishin N.V."/>
        </authorList>
    </citation>
    <scope>NUCLEOTIDE SEQUENCE [LARGE SCALE GENOMIC DNA]</scope>
    <source>
        <strain evidence="5">CBS 109288 / IBT 7711</strain>
    </source>
</reference>
<feature type="domain" description="D-isomer specific 2-hydroxyacid dehydrogenase NAD-binding" evidence="3">
    <location>
        <begin position="239"/>
        <end position="330"/>
    </location>
</feature>
<evidence type="ECO:0000313" key="5">
    <source>
        <dbReference type="Proteomes" id="UP000028045"/>
    </source>
</evidence>
<dbReference type="EMBL" id="KL648525">
    <property type="protein sequence ID" value="KEY69480.1"/>
    <property type="molecule type" value="Genomic_DNA"/>
</dbReference>
<organism evidence="4 5">
    <name type="scientific">Stachybotrys chartarum (strain CBS 109288 / IBT 7711)</name>
    <name type="common">Toxic black mold</name>
    <name type="synonym">Stilbospora chartarum</name>
    <dbReference type="NCBI Taxonomy" id="1280523"/>
    <lineage>
        <taxon>Eukaryota</taxon>
        <taxon>Fungi</taxon>
        <taxon>Dikarya</taxon>
        <taxon>Ascomycota</taxon>
        <taxon>Pezizomycotina</taxon>
        <taxon>Sordariomycetes</taxon>
        <taxon>Hypocreomycetidae</taxon>
        <taxon>Hypocreales</taxon>
        <taxon>Stachybotryaceae</taxon>
        <taxon>Stachybotrys</taxon>
    </lineage>
</organism>
<feature type="domain" description="D-isomer specific 2-hydroxyacid dehydrogenase NAD-binding" evidence="3">
    <location>
        <begin position="127"/>
        <end position="202"/>
    </location>
</feature>
<keyword evidence="2" id="KW-0520">NAD</keyword>
<dbReference type="GO" id="GO:0016491">
    <property type="term" value="F:oxidoreductase activity"/>
    <property type="evidence" value="ECO:0007669"/>
    <property type="project" value="UniProtKB-KW"/>
</dbReference>
<keyword evidence="1" id="KW-0560">Oxidoreductase</keyword>
<dbReference type="AlphaFoldDB" id="A0A084AW01"/>
<dbReference type="SUPFAM" id="SSF51735">
    <property type="entry name" value="NAD(P)-binding Rossmann-fold domains"/>
    <property type="match status" value="1"/>
</dbReference>
<evidence type="ECO:0000256" key="2">
    <source>
        <dbReference type="ARBA" id="ARBA00023027"/>
    </source>
</evidence>
<dbReference type="SUPFAM" id="SSF52283">
    <property type="entry name" value="Formate/glycerate dehydrogenase catalytic domain-like"/>
    <property type="match status" value="1"/>
</dbReference>
<dbReference type="CDD" id="cd12163">
    <property type="entry name" value="2-Hacid_dh_5"/>
    <property type="match status" value="1"/>
</dbReference>
<evidence type="ECO:0000256" key="1">
    <source>
        <dbReference type="ARBA" id="ARBA00023002"/>
    </source>
</evidence>
<dbReference type="Pfam" id="PF02826">
    <property type="entry name" value="2-Hacid_dh_C"/>
    <property type="match status" value="2"/>
</dbReference>
<dbReference type="PANTHER" id="PTHR43333:SF1">
    <property type="entry name" value="D-ISOMER SPECIFIC 2-HYDROXYACID DEHYDROGENASE NAD-BINDING DOMAIN-CONTAINING PROTEIN"/>
    <property type="match status" value="1"/>
</dbReference>
<dbReference type="InterPro" id="IPR006140">
    <property type="entry name" value="D-isomer_DH_NAD-bd"/>
</dbReference>
<name>A0A084AW01_STACB</name>
<gene>
    <name evidence="4" type="ORF">S7711_02018</name>
</gene>
<dbReference type="PANTHER" id="PTHR43333">
    <property type="entry name" value="2-HACID_DH_C DOMAIN-CONTAINING PROTEIN"/>
    <property type="match status" value="1"/>
</dbReference>